<keyword evidence="8" id="KW-1185">Reference proteome</keyword>
<dbReference type="InterPro" id="IPR043128">
    <property type="entry name" value="Rev_trsase/Diguanyl_cyclase"/>
</dbReference>
<dbReference type="SUPFAM" id="SSF158472">
    <property type="entry name" value="HAMP domain-like"/>
    <property type="match status" value="1"/>
</dbReference>
<dbReference type="InterPro" id="IPR003660">
    <property type="entry name" value="HAMP_dom"/>
</dbReference>
<evidence type="ECO:0000313" key="7">
    <source>
        <dbReference type="EMBL" id="OLO13048.1"/>
    </source>
</evidence>
<dbReference type="GO" id="GO:1902201">
    <property type="term" value="P:negative regulation of bacterial-type flagellum-dependent cell motility"/>
    <property type="evidence" value="ECO:0007669"/>
    <property type="project" value="TreeGrafter"/>
</dbReference>
<dbReference type="Pfam" id="PF00672">
    <property type="entry name" value="HAMP"/>
    <property type="match status" value="1"/>
</dbReference>
<evidence type="ECO:0000313" key="8">
    <source>
        <dbReference type="Proteomes" id="UP000186806"/>
    </source>
</evidence>
<dbReference type="InterPro" id="IPR029787">
    <property type="entry name" value="Nucleotide_cyclase"/>
</dbReference>
<feature type="transmembrane region" description="Helical" evidence="4">
    <location>
        <begin position="183"/>
        <end position="202"/>
    </location>
</feature>
<dbReference type="Proteomes" id="UP000186806">
    <property type="component" value="Unassembled WGS sequence"/>
</dbReference>
<feature type="domain" description="HAMP" evidence="5">
    <location>
        <begin position="204"/>
        <end position="256"/>
    </location>
</feature>
<comment type="catalytic activity">
    <reaction evidence="3">
        <text>2 GTP = 3',3'-c-di-GMP + 2 diphosphate</text>
        <dbReference type="Rhea" id="RHEA:24898"/>
        <dbReference type="ChEBI" id="CHEBI:33019"/>
        <dbReference type="ChEBI" id="CHEBI:37565"/>
        <dbReference type="ChEBI" id="CHEBI:58805"/>
        <dbReference type="EC" id="2.7.7.65"/>
    </reaction>
</comment>
<organism evidence="7 8">
    <name type="scientific">Chromohalobacter japonicus</name>
    <dbReference type="NCBI Taxonomy" id="223900"/>
    <lineage>
        <taxon>Bacteria</taxon>
        <taxon>Pseudomonadati</taxon>
        <taxon>Pseudomonadota</taxon>
        <taxon>Gammaproteobacteria</taxon>
        <taxon>Oceanospirillales</taxon>
        <taxon>Halomonadaceae</taxon>
        <taxon>Chromohalobacter</taxon>
    </lineage>
</organism>
<dbReference type="PROSITE" id="PS50885">
    <property type="entry name" value="HAMP"/>
    <property type="match status" value="1"/>
</dbReference>
<dbReference type="Pfam" id="PF05227">
    <property type="entry name" value="CHASE3"/>
    <property type="match status" value="1"/>
</dbReference>
<evidence type="ECO:0000256" key="1">
    <source>
        <dbReference type="ARBA" id="ARBA00001946"/>
    </source>
</evidence>
<comment type="cofactor">
    <cofactor evidence="1">
        <name>Mg(2+)</name>
        <dbReference type="ChEBI" id="CHEBI:18420"/>
    </cofactor>
</comment>
<feature type="domain" description="GGDEF" evidence="6">
    <location>
        <begin position="470"/>
        <end position="604"/>
    </location>
</feature>
<evidence type="ECO:0000256" key="3">
    <source>
        <dbReference type="ARBA" id="ARBA00034247"/>
    </source>
</evidence>
<evidence type="ECO:0000256" key="2">
    <source>
        <dbReference type="ARBA" id="ARBA00012528"/>
    </source>
</evidence>
<evidence type="ECO:0000259" key="5">
    <source>
        <dbReference type="PROSITE" id="PS50885"/>
    </source>
</evidence>
<dbReference type="CDD" id="cd06225">
    <property type="entry name" value="HAMP"/>
    <property type="match status" value="1"/>
</dbReference>
<evidence type="ECO:0000256" key="4">
    <source>
        <dbReference type="SAM" id="Phobius"/>
    </source>
</evidence>
<reference evidence="7 8" key="1">
    <citation type="submission" date="2016-12" db="EMBL/GenBank/DDBJ databases">
        <title>Draft genome sequences of strains Salinicola socius SMB35, Salinicola sp. MH3R3-1 and Chromohalobacter sp. SMB17 from the Verkhnekamsk potash mining region of Russia.</title>
        <authorList>
            <person name="Mavrodi D.V."/>
            <person name="Olsson B.E."/>
            <person name="Korsakova E.S."/>
            <person name="Pyankova A."/>
            <person name="Mavrodi O.V."/>
            <person name="Plotnikova E.G."/>
        </authorList>
    </citation>
    <scope>NUCLEOTIDE SEQUENCE [LARGE SCALE GENOMIC DNA]</scope>
    <source>
        <strain evidence="7 8">SMB17</strain>
    </source>
</reference>
<dbReference type="GO" id="GO:0005886">
    <property type="term" value="C:plasma membrane"/>
    <property type="evidence" value="ECO:0007669"/>
    <property type="project" value="TreeGrafter"/>
</dbReference>
<dbReference type="CDD" id="cd19410">
    <property type="entry name" value="HK9-like_sensor"/>
    <property type="match status" value="1"/>
</dbReference>
<dbReference type="Gene3D" id="3.30.70.270">
    <property type="match status" value="1"/>
</dbReference>
<dbReference type="PANTHER" id="PTHR45138:SF9">
    <property type="entry name" value="DIGUANYLATE CYCLASE DGCM-RELATED"/>
    <property type="match status" value="1"/>
</dbReference>
<dbReference type="GO" id="GO:0052621">
    <property type="term" value="F:diguanylate cyclase activity"/>
    <property type="evidence" value="ECO:0007669"/>
    <property type="project" value="UniProtKB-EC"/>
</dbReference>
<sequence>MPHSLYARMIIAAIVPFMIMLTGCLALYQASQVEQRTARSVAQTLEVIADANHLMRLFMDAETAQRGYALTKDGDYLAPYQRALSAFPRTLRRLHAASNDETQHRRLEQANQLFRQWIKTVATDSIIKTRNENAELAPIADKASKNLVDEFRIVMSAFIDIEQEALHTQQADSQDAAKRAQHIMVWSILLALASALLTWWPLFRRTRHAVSEITQRSRRMVAGDLSQRVALRGRDEFAWMAHAFNAMAARLETLVATEKRTNRELAERVNVLVRDRTHDMRARHDLVEALQACRSTQEAQSTLRDQLPTVFANTLGGTLWCLDAQATAPHRICQWGEDQGDVDQGGCLTLRDGGIRDITLPATHAADVCPHLRTAHLGRHLCIPLKGTEEPVGVLHLHLASALDEADNGDPQAEFAKGAVEDMALSLSNVRLREQLEEASIRDALTGLYNRRFLDDTLTRELARAERQSGPLSVLMLDIDHFKPINDDHGHAFGDRALIEVADLLSDNVRRGDIVCRYGGEEFVIIMPGAGLAAARQRGEHLRHQVATLDIALDDGTPLHLTVSLGLACYPQHGEYAETLLHHADMALYGAKQGGRNRLAIAHD</sequence>
<dbReference type="Gene3D" id="6.10.340.10">
    <property type="match status" value="1"/>
</dbReference>
<dbReference type="STRING" id="223900.GCA_000821045_02606"/>
<dbReference type="InterPro" id="IPR050469">
    <property type="entry name" value="Diguanylate_Cyclase"/>
</dbReference>
<dbReference type="InterPro" id="IPR000160">
    <property type="entry name" value="GGDEF_dom"/>
</dbReference>
<dbReference type="SMART" id="SM00267">
    <property type="entry name" value="GGDEF"/>
    <property type="match status" value="1"/>
</dbReference>
<name>A0A1Q8THD4_9GAMM</name>
<feature type="transmembrane region" description="Helical" evidence="4">
    <location>
        <begin position="6"/>
        <end position="28"/>
    </location>
</feature>
<dbReference type="RefSeq" id="WP_075367837.1">
    <property type="nucleotide sequence ID" value="NZ_MSDQ01000003.1"/>
</dbReference>
<dbReference type="FunFam" id="3.30.70.270:FF:000001">
    <property type="entry name" value="Diguanylate cyclase domain protein"/>
    <property type="match status" value="1"/>
</dbReference>
<dbReference type="PROSITE" id="PS50887">
    <property type="entry name" value="GGDEF"/>
    <property type="match status" value="1"/>
</dbReference>
<keyword evidence="4" id="KW-0472">Membrane</keyword>
<gene>
    <name evidence="7" type="ORF">BTW10_01370</name>
</gene>
<dbReference type="GO" id="GO:0043709">
    <property type="term" value="P:cell adhesion involved in single-species biofilm formation"/>
    <property type="evidence" value="ECO:0007669"/>
    <property type="project" value="TreeGrafter"/>
</dbReference>
<accession>A0A1Q8THD4</accession>
<evidence type="ECO:0000259" key="6">
    <source>
        <dbReference type="PROSITE" id="PS50887"/>
    </source>
</evidence>
<keyword evidence="4" id="KW-0812">Transmembrane</keyword>
<dbReference type="EMBL" id="MSDQ01000003">
    <property type="protein sequence ID" value="OLO13048.1"/>
    <property type="molecule type" value="Genomic_DNA"/>
</dbReference>
<dbReference type="InterPro" id="IPR007891">
    <property type="entry name" value="CHASE3"/>
</dbReference>
<dbReference type="SMART" id="SM00304">
    <property type="entry name" value="HAMP"/>
    <property type="match status" value="1"/>
</dbReference>
<dbReference type="GO" id="GO:0007165">
    <property type="term" value="P:signal transduction"/>
    <property type="evidence" value="ECO:0007669"/>
    <property type="project" value="InterPro"/>
</dbReference>
<dbReference type="CDD" id="cd01949">
    <property type="entry name" value="GGDEF"/>
    <property type="match status" value="1"/>
</dbReference>
<dbReference type="NCBIfam" id="TIGR00254">
    <property type="entry name" value="GGDEF"/>
    <property type="match status" value="1"/>
</dbReference>
<proteinExistence type="predicted"/>
<protein>
    <recommendedName>
        <fullName evidence="2">diguanylate cyclase</fullName>
        <ecNumber evidence="2">2.7.7.65</ecNumber>
    </recommendedName>
</protein>
<dbReference type="EC" id="2.7.7.65" evidence="2"/>
<dbReference type="Pfam" id="PF00990">
    <property type="entry name" value="GGDEF"/>
    <property type="match status" value="1"/>
</dbReference>
<comment type="caution">
    <text evidence="7">The sequence shown here is derived from an EMBL/GenBank/DDBJ whole genome shotgun (WGS) entry which is preliminary data.</text>
</comment>
<dbReference type="AlphaFoldDB" id="A0A1Q8THD4"/>
<dbReference type="SUPFAM" id="SSF55073">
    <property type="entry name" value="Nucleotide cyclase"/>
    <property type="match status" value="1"/>
</dbReference>
<dbReference type="PANTHER" id="PTHR45138">
    <property type="entry name" value="REGULATORY COMPONENTS OF SENSORY TRANSDUCTION SYSTEM"/>
    <property type="match status" value="1"/>
</dbReference>
<keyword evidence="4" id="KW-1133">Transmembrane helix</keyword>